<dbReference type="GO" id="GO:0070475">
    <property type="term" value="P:rRNA base methylation"/>
    <property type="evidence" value="ECO:0007669"/>
    <property type="project" value="UniProtKB-UniRule"/>
</dbReference>
<keyword evidence="6 12" id="KW-0808">Transferase</keyword>
<feature type="binding site" evidence="12">
    <location>
        <position position="110"/>
    </location>
    <ligand>
        <name>[4Fe-4S] cluster</name>
        <dbReference type="ChEBI" id="CHEBI:49883"/>
        <note>4Fe-4S-S-AdoMet</note>
    </ligand>
</feature>
<dbReference type="Pfam" id="PF04055">
    <property type="entry name" value="Radical_SAM"/>
    <property type="match status" value="1"/>
</dbReference>
<dbReference type="SFLD" id="SFLDF00275">
    <property type="entry name" value="adenosine_C2_methyltransferase"/>
    <property type="match status" value="1"/>
</dbReference>
<comment type="caution">
    <text evidence="12">Lacks conserved residue(s) required for the propagation of feature annotation.</text>
</comment>
<dbReference type="GO" id="GO:0002935">
    <property type="term" value="F:tRNA (adenine(37)-C2)-methyltransferase activity"/>
    <property type="evidence" value="ECO:0007669"/>
    <property type="project" value="UniProtKB-UniRule"/>
</dbReference>
<dbReference type="NCBIfam" id="TIGR00048">
    <property type="entry name" value="rRNA_mod_RlmN"/>
    <property type="match status" value="1"/>
</dbReference>
<dbReference type="SFLD" id="SFLDS00029">
    <property type="entry name" value="Radical_SAM"/>
    <property type="match status" value="1"/>
</dbReference>
<dbReference type="FunFam" id="3.20.20.70:FF:000014">
    <property type="entry name" value="Probable dual-specificity RNA methyltransferase RlmN"/>
    <property type="match status" value="1"/>
</dbReference>
<keyword evidence="5 12" id="KW-0489">Methyltransferase</keyword>
<dbReference type="InterPro" id="IPR013785">
    <property type="entry name" value="Aldolase_TIM"/>
</dbReference>
<comment type="catalytic activity">
    <reaction evidence="12">
        <text>adenosine(2503) in 23S rRNA + 2 reduced [2Fe-2S]-[ferredoxin] + 2 S-adenosyl-L-methionine = 2-methyladenosine(2503) in 23S rRNA + 5'-deoxyadenosine + L-methionine + 2 oxidized [2Fe-2S]-[ferredoxin] + S-adenosyl-L-homocysteine</text>
        <dbReference type="Rhea" id="RHEA:42916"/>
        <dbReference type="Rhea" id="RHEA-COMP:10000"/>
        <dbReference type="Rhea" id="RHEA-COMP:10001"/>
        <dbReference type="Rhea" id="RHEA-COMP:10152"/>
        <dbReference type="Rhea" id="RHEA-COMP:10282"/>
        <dbReference type="ChEBI" id="CHEBI:17319"/>
        <dbReference type="ChEBI" id="CHEBI:33737"/>
        <dbReference type="ChEBI" id="CHEBI:33738"/>
        <dbReference type="ChEBI" id="CHEBI:57844"/>
        <dbReference type="ChEBI" id="CHEBI:57856"/>
        <dbReference type="ChEBI" id="CHEBI:59789"/>
        <dbReference type="ChEBI" id="CHEBI:74411"/>
        <dbReference type="ChEBI" id="CHEBI:74497"/>
        <dbReference type="EC" id="2.1.1.192"/>
    </reaction>
</comment>
<evidence type="ECO:0000256" key="7">
    <source>
        <dbReference type="ARBA" id="ARBA00022691"/>
    </source>
</evidence>
<dbReference type="EMBL" id="JAAZWO010000019">
    <property type="protein sequence ID" value="MBC2398860.1"/>
    <property type="molecule type" value="Genomic_DNA"/>
</dbReference>
<dbReference type="GO" id="GO:0030488">
    <property type="term" value="P:tRNA methylation"/>
    <property type="evidence" value="ECO:0007669"/>
    <property type="project" value="UniProtKB-UniRule"/>
</dbReference>
<feature type="active site" description="S-methylcysteine intermediate" evidence="12">
    <location>
        <position position="331"/>
    </location>
</feature>
<keyword evidence="15" id="KW-1185">Reference proteome</keyword>
<dbReference type="EC" id="2.1.1.192" evidence="12"/>
<feature type="binding site" evidence="12">
    <location>
        <position position="114"/>
    </location>
    <ligand>
        <name>[4Fe-4S] cluster</name>
        <dbReference type="ChEBI" id="CHEBI:49883"/>
        <note>4Fe-4S-S-AdoMet</note>
    </ligand>
</feature>
<dbReference type="InterPro" id="IPR058240">
    <property type="entry name" value="rSAM_sf"/>
</dbReference>
<dbReference type="InterPro" id="IPR007197">
    <property type="entry name" value="rSAM"/>
</dbReference>
<protein>
    <recommendedName>
        <fullName evidence="12">Probable dual-specificity RNA methyltransferase RlmN</fullName>
        <ecNumber evidence="12">2.1.1.192</ecNumber>
    </recommendedName>
    <alternativeName>
        <fullName evidence="12">23S rRNA (adenine(2503)-C(2))-methyltransferase</fullName>
    </alternativeName>
    <alternativeName>
        <fullName evidence="12">23S rRNA m2A2503 methyltransferase</fullName>
    </alternativeName>
    <alternativeName>
        <fullName evidence="12">Ribosomal RNA large subunit methyltransferase N</fullName>
    </alternativeName>
    <alternativeName>
        <fullName evidence="12">tRNA (adenine(37)-C(2))-methyltransferase</fullName>
    </alternativeName>
    <alternativeName>
        <fullName evidence="12">tRNA m2A37 methyltransferase</fullName>
    </alternativeName>
</protein>
<comment type="function">
    <text evidence="12">Specifically methylates position 2 of adenine 2503 in 23S rRNA and position 2 of adenine 37 in tRNAs.</text>
</comment>
<dbReference type="PANTHER" id="PTHR30544">
    <property type="entry name" value="23S RRNA METHYLTRANSFERASE"/>
    <property type="match status" value="1"/>
</dbReference>
<dbReference type="InterPro" id="IPR040072">
    <property type="entry name" value="Methyltransferase_A"/>
</dbReference>
<evidence type="ECO:0000259" key="13">
    <source>
        <dbReference type="PROSITE" id="PS51918"/>
    </source>
</evidence>
<feature type="binding site" evidence="12">
    <location>
        <begin position="212"/>
        <end position="214"/>
    </location>
    <ligand>
        <name>S-adenosyl-L-methionine</name>
        <dbReference type="ChEBI" id="CHEBI:59789"/>
    </ligand>
</feature>
<keyword evidence="7 12" id="KW-0949">S-adenosyl-L-methionine</keyword>
<evidence type="ECO:0000313" key="14">
    <source>
        <dbReference type="EMBL" id="MBC2398860.1"/>
    </source>
</evidence>
<evidence type="ECO:0000256" key="1">
    <source>
        <dbReference type="ARBA" id="ARBA00004496"/>
    </source>
</evidence>
<comment type="miscellaneous">
    <text evidence="12">Reaction proceeds by a ping-pong mechanism involving intermediate methylation of a conserved cysteine residue.</text>
</comment>
<name>A0A923J2L8_CLOTT</name>
<dbReference type="GO" id="GO:0005737">
    <property type="term" value="C:cytoplasm"/>
    <property type="evidence" value="ECO:0007669"/>
    <property type="project" value="UniProtKB-SubCell"/>
</dbReference>
<dbReference type="SUPFAM" id="SSF102114">
    <property type="entry name" value="Radical SAM enzymes"/>
    <property type="match status" value="1"/>
</dbReference>
<dbReference type="RefSeq" id="WP_035148491.1">
    <property type="nucleotide sequence ID" value="NZ_JAAZWO010000019.1"/>
</dbReference>
<dbReference type="Gene3D" id="1.10.150.530">
    <property type="match status" value="1"/>
</dbReference>
<feature type="active site" description="Proton acceptor" evidence="12">
    <location>
        <position position="90"/>
    </location>
</feature>
<feature type="binding site" evidence="12">
    <location>
        <begin position="157"/>
        <end position="158"/>
    </location>
    <ligand>
        <name>S-adenosyl-L-methionine</name>
        <dbReference type="ChEBI" id="CHEBI:59789"/>
    </ligand>
</feature>
<accession>A0A923J2L8</accession>
<keyword evidence="3 12" id="KW-0963">Cytoplasm</keyword>
<dbReference type="AlphaFoldDB" id="A0A923J2L8"/>
<sequence>MKNILDFTLDEIKIWMKENNESAFRAKQVFDWIYKGVYNFNSMKNLSKSTIDKLNENFYFSIPDIVKKYKSKDGDTFKFLFRYSDGNIIESVVMKYKHGNSICISTQVGCKMGCKFCASTLEGMVRNLTAGEMLGQILKAGNDIGERISNIVMMGSGEPLDNFENVMKFLEIVNSPDGLNIGQRHITLSTCGVVDKILELADRNLQITLAISLHASDNDMRKEIMPIARKYSLEELINACKYYIDKTNRRVTFEYALVKGVNDSEENAEKLGKLLKGILCHVNLIPVNEIKENNLKKSSTEDIKKFSNILTKKGIQTTIRREMGADIDAACGQLRRSYIEEKNKN</sequence>
<feature type="domain" description="Radical SAM core" evidence="13">
    <location>
        <begin position="96"/>
        <end position="326"/>
    </location>
</feature>
<keyword evidence="11 12" id="KW-0411">Iron-sulfur</keyword>
<feature type="binding site" evidence="12">
    <location>
        <position position="189"/>
    </location>
    <ligand>
        <name>S-adenosyl-L-methionine</name>
        <dbReference type="ChEBI" id="CHEBI:59789"/>
    </ligand>
</feature>
<keyword evidence="12" id="KW-1015">Disulfide bond</keyword>
<dbReference type="GO" id="GO:0046872">
    <property type="term" value="F:metal ion binding"/>
    <property type="evidence" value="ECO:0007669"/>
    <property type="project" value="UniProtKB-KW"/>
</dbReference>
<keyword evidence="9 12" id="KW-0479">Metal-binding</keyword>
<evidence type="ECO:0000256" key="10">
    <source>
        <dbReference type="ARBA" id="ARBA00023004"/>
    </source>
</evidence>
<comment type="catalytic activity">
    <reaction evidence="12">
        <text>adenosine(37) in tRNA + 2 reduced [2Fe-2S]-[ferredoxin] + 2 S-adenosyl-L-methionine = 2-methyladenosine(37) in tRNA + 5'-deoxyadenosine + L-methionine + 2 oxidized [2Fe-2S]-[ferredoxin] + S-adenosyl-L-homocysteine</text>
        <dbReference type="Rhea" id="RHEA:43332"/>
        <dbReference type="Rhea" id="RHEA-COMP:10000"/>
        <dbReference type="Rhea" id="RHEA-COMP:10001"/>
        <dbReference type="Rhea" id="RHEA-COMP:10162"/>
        <dbReference type="Rhea" id="RHEA-COMP:10485"/>
        <dbReference type="ChEBI" id="CHEBI:17319"/>
        <dbReference type="ChEBI" id="CHEBI:33737"/>
        <dbReference type="ChEBI" id="CHEBI:33738"/>
        <dbReference type="ChEBI" id="CHEBI:57844"/>
        <dbReference type="ChEBI" id="CHEBI:57856"/>
        <dbReference type="ChEBI" id="CHEBI:59789"/>
        <dbReference type="ChEBI" id="CHEBI:74411"/>
        <dbReference type="ChEBI" id="CHEBI:74497"/>
        <dbReference type="EC" id="2.1.1.192"/>
    </reaction>
</comment>
<evidence type="ECO:0000256" key="8">
    <source>
        <dbReference type="ARBA" id="ARBA00022694"/>
    </source>
</evidence>
<comment type="cofactor">
    <cofactor evidence="12">
        <name>[4Fe-4S] cluster</name>
        <dbReference type="ChEBI" id="CHEBI:49883"/>
    </cofactor>
    <text evidence="12">Binds 1 [4Fe-4S] cluster. The cluster is coordinated with 3 cysteines and an exchangeable S-adenosyl-L-methionine.</text>
</comment>
<dbReference type="GO" id="GO:0051539">
    <property type="term" value="F:4 iron, 4 sulfur cluster binding"/>
    <property type="evidence" value="ECO:0007669"/>
    <property type="project" value="UniProtKB-UniRule"/>
</dbReference>
<evidence type="ECO:0000256" key="3">
    <source>
        <dbReference type="ARBA" id="ARBA00022490"/>
    </source>
</evidence>
<dbReference type="Pfam" id="PF21016">
    <property type="entry name" value="RlmN_N"/>
    <property type="match status" value="1"/>
</dbReference>
<evidence type="ECO:0000313" key="15">
    <source>
        <dbReference type="Proteomes" id="UP000563151"/>
    </source>
</evidence>
<dbReference type="Gene3D" id="3.20.20.70">
    <property type="entry name" value="Aldolase class I"/>
    <property type="match status" value="1"/>
</dbReference>
<dbReference type="HAMAP" id="MF_01849">
    <property type="entry name" value="RNA_methyltr_RlmN"/>
    <property type="match status" value="1"/>
</dbReference>
<proteinExistence type="inferred from homology"/>
<dbReference type="Proteomes" id="UP000563151">
    <property type="component" value="Unassembled WGS sequence"/>
</dbReference>
<comment type="subcellular location">
    <subcellularLocation>
        <location evidence="1 12">Cytoplasm</location>
    </subcellularLocation>
</comment>
<dbReference type="InterPro" id="IPR004383">
    <property type="entry name" value="rRNA_lsu_MTrfase_RlmN/Cfr"/>
</dbReference>
<keyword evidence="4 12" id="KW-0698">rRNA processing</keyword>
<keyword evidence="2 12" id="KW-0004">4Fe-4S</keyword>
<comment type="similarity">
    <text evidence="12">Belongs to the radical SAM superfamily. RlmN family.</text>
</comment>
<evidence type="ECO:0000256" key="4">
    <source>
        <dbReference type="ARBA" id="ARBA00022552"/>
    </source>
</evidence>
<keyword evidence="8 12" id="KW-0819">tRNA processing</keyword>
<gene>
    <name evidence="12 14" type="primary">rlmN</name>
    <name evidence="14" type="ORF">HGG79_13920</name>
</gene>
<evidence type="ECO:0000256" key="11">
    <source>
        <dbReference type="ARBA" id="ARBA00023014"/>
    </source>
</evidence>
<dbReference type="GO" id="GO:0000049">
    <property type="term" value="F:tRNA binding"/>
    <property type="evidence" value="ECO:0007669"/>
    <property type="project" value="UniProtKB-UniRule"/>
</dbReference>
<organism evidence="14 15">
    <name type="scientific">Clostridium tetanomorphum</name>
    <dbReference type="NCBI Taxonomy" id="1553"/>
    <lineage>
        <taxon>Bacteria</taxon>
        <taxon>Bacillati</taxon>
        <taxon>Bacillota</taxon>
        <taxon>Clostridia</taxon>
        <taxon>Eubacteriales</taxon>
        <taxon>Clostridiaceae</taxon>
        <taxon>Clostridium</taxon>
    </lineage>
</organism>
<dbReference type="InterPro" id="IPR048641">
    <property type="entry name" value="RlmN_N"/>
</dbReference>
<reference evidence="14 15" key="1">
    <citation type="submission" date="2020-04" db="EMBL/GenBank/DDBJ databases">
        <title>Genomic insights into acetone-butanol-ethanol (ABE) fermentation by sequencing solventogenic clostridia strains.</title>
        <authorList>
            <person name="Brown S."/>
        </authorList>
    </citation>
    <scope>NUCLEOTIDE SEQUENCE [LARGE SCALE GENOMIC DNA]</scope>
    <source>
        <strain evidence="14 15">DJ011</strain>
    </source>
</reference>
<dbReference type="PROSITE" id="PS51918">
    <property type="entry name" value="RADICAL_SAM"/>
    <property type="match status" value="1"/>
</dbReference>
<evidence type="ECO:0000256" key="2">
    <source>
        <dbReference type="ARBA" id="ARBA00022485"/>
    </source>
</evidence>
<dbReference type="CDD" id="cd01335">
    <property type="entry name" value="Radical_SAM"/>
    <property type="match status" value="1"/>
</dbReference>
<feature type="binding site" evidence="12">
    <location>
        <position position="117"/>
    </location>
    <ligand>
        <name>[4Fe-4S] cluster</name>
        <dbReference type="ChEBI" id="CHEBI:49883"/>
        <note>4Fe-4S-S-AdoMet</note>
    </ligand>
</feature>
<evidence type="ECO:0000256" key="9">
    <source>
        <dbReference type="ARBA" id="ARBA00022723"/>
    </source>
</evidence>
<keyword evidence="10 12" id="KW-0408">Iron</keyword>
<evidence type="ECO:0000256" key="12">
    <source>
        <dbReference type="HAMAP-Rule" id="MF_01849"/>
    </source>
</evidence>
<evidence type="ECO:0000256" key="5">
    <source>
        <dbReference type="ARBA" id="ARBA00022603"/>
    </source>
</evidence>
<dbReference type="GO" id="GO:0070040">
    <property type="term" value="F:rRNA (adenine(2503)-C2-)-methyltransferase activity"/>
    <property type="evidence" value="ECO:0007669"/>
    <property type="project" value="UniProtKB-UniRule"/>
</dbReference>
<dbReference type="InterPro" id="IPR027492">
    <property type="entry name" value="RNA_MTrfase_RlmN"/>
</dbReference>
<feature type="binding site" evidence="12">
    <location>
        <position position="288"/>
    </location>
    <ligand>
        <name>S-adenosyl-L-methionine</name>
        <dbReference type="ChEBI" id="CHEBI:59789"/>
    </ligand>
</feature>
<comment type="caution">
    <text evidence="14">The sequence shown here is derived from an EMBL/GenBank/DDBJ whole genome shotgun (WGS) entry which is preliminary data.</text>
</comment>
<evidence type="ECO:0000256" key="6">
    <source>
        <dbReference type="ARBA" id="ARBA00022679"/>
    </source>
</evidence>
<dbReference type="PANTHER" id="PTHR30544:SF5">
    <property type="entry name" value="RADICAL SAM CORE DOMAIN-CONTAINING PROTEIN"/>
    <property type="match status" value="1"/>
</dbReference>
<dbReference type="GO" id="GO:0019843">
    <property type="term" value="F:rRNA binding"/>
    <property type="evidence" value="ECO:0007669"/>
    <property type="project" value="UniProtKB-UniRule"/>
</dbReference>
<dbReference type="SFLD" id="SFLDG01062">
    <property type="entry name" value="methyltransferase_(Class_A)"/>
    <property type="match status" value="1"/>
</dbReference>
<dbReference type="PIRSF" id="PIRSF006004">
    <property type="entry name" value="CHP00048"/>
    <property type="match status" value="1"/>
</dbReference>